<dbReference type="InterPro" id="IPR027945">
    <property type="entry name" value="SseB_C"/>
</dbReference>
<dbReference type="NCBIfam" id="NF008624">
    <property type="entry name" value="PRK11611.1"/>
    <property type="match status" value="1"/>
</dbReference>
<organism evidence="3 4">
    <name type="scientific">Sodalis glossinidius (strain morsitans)</name>
    <dbReference type="NCBI Taxonomy" id="343509"/>
    <lineage>
        <taxon>Bacteria</taxon>
        <taxon>Pseudomonadati</taxon>
        <taxon>Pseudomonadota</taxon>
        <taxon>Gammaproteobacteria</taxon>
        <taxon>Enterobacterales</taxon>
        <taxon>Bruguierivoracaceae</taxon>
        <taxon>Sodalis</taxon>
    </lineage>
</organism>
<feature type="domain" description="SseB protein C-terminal" evidence="2">
    <location>
        <begin position="147"/>
        <end position="252"/>
    </location>
</feature>
<dbReference type="KEGG" id="sgl:SG1767"/>
<sequence length="267" mass="29321">MQSMTSSQDNALEEALQRAAGEPAYRPAFFKLLLAATVYVPGEAGDDWIAGAVRDDGASPVTLQHWEKQYGGSAIPFFTSVSALERAVTGPQPFVALPVRTLFAMTAGAELFLNPKLPYGKSFAPDEVAALLSNDGDALTEWQVLAGEMRMTLSEPKDMPVQMVDSLTVLFAQYKQVRRAFLVQVRDDAEQEPHWLIGLECDSDAEEAIQETGQVATDTAPDALPVDICLVEEGEAGISHYFLHHITPFYERRWGSWLRSVKDAGRS</sequence>
<keyword evidence="4" id="KW-1185">Reference proteome</keyword>
<name>Q2NS33_SODGM</name>
<dbReference type="Proteomes" id="UP000001932">
    <property type="component" value="Chromosome"/>
</dbReference>
<evidence type="ECO:0000313" key="3">
    <source>
        <dbReference type="EMBL" id="BAE75042.1"/>
    </source>
</evidence>
<dbReference type="Pfam" id="PF14581">
    <property type="entry name" value="SseB_C"/>
    <property type="match status" value="1"/>
</dbReference>
<dbReference type="eggNOG" id="ENOG502Z89T">
    <property type="taxonomic scope" value="Bacteria"/>
</dbReference>
<dbReference type="InterPro" id="IPR009839">
    <property type="entry name" value="SseB_N"/>
</dbReference>
<reference evidence="3 4" key="1">
    <citation type="journal article" date="2006" name="Genome Res.">
        <title>Massive genome erosion and functional adaptations provide insights into the symbiotic lifestyle of Sodalis glossinidius in the tsetse host.</title>
        <authorList>
            <person name="Toh H."/>
            <person name="Weiss B.L."/>
            <person name="Perkin S.A.H."/>
            <person name="Yamashita A."/>
            <person name="Oshima K."/>
            <person name="Hattori M."/>
            <person name="Aksoy S."/>
        </authorList>
    </citation>
    <scope>NUCLEOTIDE SEQUENCE [LARGE SCALE GENOMIC DNA]</scope>
    <source>
        <strain evidence="4">morsitans</strain>
    </source>
</reference>
<dbReference type="HOGENOM" id="CLU_093817_1_0_6"/>
<dbReference type="Pfam" id="PF07179">
    <property type="entry name" value="SseB"/>
    <property type="match status" value="1"/>
</dbReference>
<dbReference type="EMBL" id="AP008232">
    <property type="protein sequence ID" value="BAE75042.1"/>
    <property type="molecule type" value="Genomic_DNA"/>
</dbReference>
<accession>Q2NS33</accession>
<gene>
    <name evidence="3" type="ordered locus">SG1767</name>
</gene>
<dbReference type="AlphaFoldDB" id="Q2NS33"/>
<evidence type="ECO:0000259" key="1">
    <source>
        <dbReference type="Pfam" id="PF07179"/>
    </source>
</evidence>
<proteinExistence type="predicted"/>
<feature type="domain" description="SseB protein N-terminal" evidence="1">
    <location>
        <begin position="12"/>
        <end position="130"/>
    </location>
</feature>
<protein>
    <submittedName>
        <fullName evidence="3">Enhanced serine sensitivity protein</fullName>
    </submittedName>
</protein>
<evidence type="ECO:0000259" key="2">
    <source>
        <dbReference type="Pfam" id="PF14581"/>
    </source>
</evidence>
<dbReference type="STRING" id="343509.SG1767"/>
<evidence type="ECO:0000313" key="4">
    <source>
        <dbReference type="Proteomes" id="UP000001932"/>
    </source>
</evidence>